<dbReference type="GO" id="GO:0042301">
    <property type="term" value="F:phosphate ion binding"/>
    <property type="evidence" value="ECO:0007669"/>
    <property type="project" value="UniProtKB-UniRule"/>
</dbReference>
<evidence type="ECO:0000256" key="4">
    <source>
        <dbReference type="RuleBase" id="RU367119"/>
    </source>
</evidence>
<organism evidence="6 7">
    <name type="scientific">Alteromonas mediterranea</name>
    <dbReference type="NCBI Taxonomy" id="314275"/>
    <lineage>
        <taxon>Bacteria</taxon>
        <taxon>Pseudomonadati</taxon>
        <taxon>Pseudomonadota</taxon>
        <taxon>Gammaproteobacteria</taxon>
        <taxon>Alteromonadales</taxon>
        <taxon>Alteromonadaceae</taxon>
        <taxon>Alteromonas/Salinimonas group</taxon>
        <taxon>Alteromonas</taxon>
    </lineage>
</organism>
<accession>A0AAC9ACK8</accession>
<evidence type="ECO:0000313" key="7">
    <source>
        <dbReference type="Proteomes" id="UP000061468"/>
    </source>
</evidence>
<dbReference type="Gene3D" id="3.40.190.10">
    <property type="entry name" value="Periplasmic binding protein-like II"/>
    <property type="match status" value="2"/>
</dbReference>
<evidence type="ECO:0000256" key="2">
    <source>
        <dbReference type="ARBA" id="ARBA00022448"/>
    </source>
</evidence>
<keyword evidence="4" id="KW-0592">Phosphate transport</keyword>
<evidence type="ECO:0000259" key="5">
    <source>
        <dbReference type="Pfam" id="PF12849"/>
    </source>
</evidence>
<dbReference type="InterPro" id="IPR011862">
    <property type="entry name" value="Phos-bd"/>
</dbReference>
<reference evidence="6 7" key="1">
    <citation type="submission" date="2015-12" db="EMBL/GenBank/DDBJ databases">
        <title>Intraspecies pangenome expansion in the marine bacterium Alteromonas.</title>
        <authorList>
            <person name="Lopez-Perez M."/>
            <person name="Rodriguez-Valera F."/>
        </authorList>
    </citation>
    <scope>NUCLEOTIDE SEQUENCE [LARGE SCALE GENOMIC DNA]</scope>
    <source>
        <strain evidence="6 7">UM8</strain>
    </source>
</reference>
<dbReference type="GO" id="GO:0042597">
    <property type="term" value="C:periplasmic space"/>
    <property type="evidence" value="ECO:0007669"/>
    <property type="project" value="UniProtKB-SubCell"/>
</dbReference>
<keyword evidence="3" id="KW-0732">Signal</keyword>
<dbReference type="InterPro" id="IPR050811">
    <property type="entry name" value="Phosphate_ABC_transporter"/>
</dbReference>
<dbReference type="AlphaFoldDB" id="A0AAC9ACK8"/>
<evidence type="ECO:0000256" key="3">
    <source>
        <dbReference type="ARBA" id="ARBA00022729"/>
    </source>
</evidence>
<comment type="similarity">
    <text evidence="1 4">Belongs to the PstS family.</text>
</comment>
<evidence type="ECO:0000256" key="1">
    <source>
        <dbReference type="ARBA" id="ARBA00008725"/>
    </source>
</evidence>
<dbReference type="SUPFAM" id="SSF53850">
    <property type="entry name" value="Periplasmic binding protein-like II"/>
    <property type="match status" value="1"/>
</dbReference>
<sequence>MFKVFKSDSYAIRTPGDYGGVSVSVHRFSLLSLVFFGCTLLSLKTPAVVLEQEREQTVTKAYQVPAYERVPGVAGKISSVGSDTLANLMTFWSQEFKTLYPQVGFQIQASGSSTAPPALIEGTATIGPMSRELKPSEIRDFTRTHGYPPTVLKVAMDAIAIFVDRRNPLPGMTLDQVDAVFSETQFCGSDNEITTWSQLGVNDVAYRSPIRLYGRNSVSGTYGLFKVMALCDGDFKNTVNEQPGSASVVLSVASGTGAIGYAAYGYKTAGVRALPLGESMDNLIPLSIDTVRNESYPFARFLYLVINKKPGEPLPTLEREFLRYILSKEGQRQVLRDGYFPIREDVLVRQRRLLSE</sequence>
<keyword evidence="4" id="KW-0574">Periplasm</keyword>
<dbReference type="PANTHER" id="PTHR30570">
    <property type="entry name" value="PERIPLASMIC PHOSPHATE BINDING COMPONENT OF PHOSPHATE ABC TRANSPORTER"/>
    <property type="match status" value="1"/>
</dbReference>
<dbReference type="GO" id="GO:0006817">
    <property type="term" value="P:phosphate ion transport"/>
    <property type="evidence" value="ECO:0007669"/>
    <property type="project" value="UniProtKB-UniRule"/>
</dbReference>
<feature type="domain" description="PBP" evidence="5">
    <location>
        <begin position="73"/>
        <end position="329"/>
    </location>
</feature>
<dbReference type="InterPro" id="IPR024370">
    <property type="entry name" value="PBP_domain"/>
</dbReference>
<dbReference type="CDD" id="cd13653">
    <property type="entry name" value="PBP2_phosphate_like_1"/>
    <property type="match status" value="1"/>
</dbReference>
<name>A0AAC9ACK8_9ALTE</name>
<comment type="function">
    <text evidence="4">Involved in the system for phosphate transport across the cytoplasmic membrane.</text>
</comment>
<dbReference type="NCBIfam" id="TIGR02136">
    <property type="entry name" value="ptsS_2"/>
    <property type="match status" value="1"/>
</dbReference>
<keyword evidence="2 4" id="KW-0813">Transport</keyword>
<gene>
    <name evidence="6" type="ORF">AV942_03450</name>
</gene>
<comment type="subcellular location">
    <subcellularLocation>
        <location evidence="4">Periplasm</location>
    </subcellularLocation>
    <subcellularLocation>
        <location evidence="4">Secreted</location>
    </subcellularLocation>
</comment>
<dbReference type="GO" id="GO:0007155">
    <property type="term" value="P:cell adhesion"/>
    <property type="evidence" value="ECO:0007669"/>
    <property type="project" value="UniProtKB-UniRule"/>
</dbReference>
<proteinExistence type="inferred from homology"/>
<dbReference type="EMBL" id="CP013928">
    <property type="protein sequence ID" value="AMJ77437.1"/>
    <property type="molecule type" value="Genomic_DNA"/>
</dbReference>
<dbReference type="PANTHER" id="PTHR30570:SF6">
    <property type="entry name" value="PHOSPHATE-BINDING PROTEIN PSTS"/>
    <property type="match status" value="1"/>
</dbReference>
<keyword evidence="4" id="KW-0964">Secreted</keyword>
<protein>
    <recommendedName>
        <fullName evidence="4">Phosphate-binding protein</fullName>
    </recommendedName>
</protein>
<dbReference type="Pfam" id="PF12849">
    <property type="entry name" value="PBP_like_2"/>
    <property type="match status" value="1"/>
</dbReference>
<evidence type="ECO:0000313" key="6">
    <source>
        <dbReference type="EMBL" id="AMJ77437.1"/>
    </source>
</evidence>
<dbReference type="Proteomes" id="UP000061468">
    <property type="component" value="Chromosome"/>
</dbReference>
<dbReference type="GO" id="GO:0005576">
    <property type="term" value="C:extracellular region"/>
    <property type="evidence" value="ECO:0007669"/>
    <property type="project" value="UniProtKB-SubCell"/>
</dbReference>